<accession>D4X626</accession>
<reference evidence="2" key="1">
    <citation type="submission" date="2010-03" db="EMBL/GenBank/DDBJ databases">
        <title>Complete sequence of Mobiluncus curtisii ATCC 43063.</title>
        <authorList>
            <person name="Muzny D."/>
            <person name="Qin X."/>
            <person name="Deng J."/>
            <person name="Jiang H."/>
            <person name="Liu Y."/>
            <person name="Qu J."/>
            <person name="Song X.-Z."/>
            <person name="Zhang L."/>
            <person name="Thornton R."/>
            <person name="Coyle M."/>
            <person name="Francisco L."/>
            <person name="Jackson L."/>
            <person name="Javaid M."/>
            <person name="Korchina V."/>
            <person name="Kovar C."/>
            <person name="Mata R."/>
            <person name="Mathew T."/>
            <person name="Ngo R."/>
            <person name="Nguyen L."/>
            <person name="Nguyen N."/>
            <person name="Okwuonu G."/>
            <person name="Ongeri F."/>
            <person name="Pham C."/>
            <person name="Simmons D."/>
            <person name="Wilczek-Boney K."/>
            <person name="Hale W."/>
            <person name="Jakkamsetti A."/>
            <person name="Pham P."/>
            <person name="Ruth R."/>
            <person name="San Lucas F."/>
            <person name="Warren J."/>
            <person name="Zhang J."/>
            <person name="Zhao Z."/>
            <person name="Zhou C."/>
            <person name="Zhu D."/>
            <person name="Lee S."/>
            <person name="Bess C."/>
            <person name="Blankenburg K."/>
            <person name="Forbes L."/>
            <person name="Fu Q."/>
            <person name="Gubbala S."/>
            <person name="Hirani K."/>
            <person name="Jayaseelan J.C."/>
            <person name="Lara F."/>
            <person name="Munidasa M."/>
            <person name="Palculict T."/>
            <person name="Patil S."/>
            <person name="Pu L.-L."/>
            <person name="Saada N."/>
            <person name="Tang L."/>
            <person name="Weissenberger G."/>
            <person name="Zhu Y."/>
            <person name="Hemphill L."/>
            <person name="Shang Y."/>
            <person name="Youmans B."/>
            <person name="Ayvaz T."/>
            <person name="Ross M."/>
            <person name="Santibanez J."/>
            <person name="Aqrawi P."/>
            <person name="Gross S."/>
            <person name="Joshi V."/>
            <person name="Fowler G."/>
            <person name="Nazareth L."/>
            <person name="Reid J."/>
            <person name="Worley K."/>
            <person name="Petrosino J."/>
            <person name="Highlander S."/>
            <person name="Gibbs R."/>
            <person name="Gibbs R."/>
        </authorList>
    </citation>
    <scope>NUCLEOTIDE SEQUENCE [LARGE SCALE GENOMIC DNA]</scope>
    <source>
        <strain evidence="2">ATCC 43553</strain>
    </source>
</reference>
<dbReference type="Proteomes" id="UP000004510">
    <property type="component" value="Unassembled WGS sequence"/>
</dbReference>
<protein>
    <submittedName>
        <fullName evidence="1">Uncharacterized protein</fullName>
    </submittedName>
</protein>
<evidence type="ECO:0000313" key="1">
    <source>
        <dbReference type="EMBL" id="EFF77809.1"/>
    </source>
</evidence>
<proteinExistence type="predicted"/>
<gene>
    <name evidence="1" type="ORF">HMPREF0004_0988</name>
</gene>
<evidence type="ECO:0000313" key="2">
    <source>
        <dbReference type="Proteomes" id="UP000004510"/>
    </source>
</evidence>
<comment type="caution">
    <text evidence="1">The sequence shown here is derived from an EMBL/GenBank/DDBJ whole genome shotgun (WGS) entry which is preliminary data.</text>
</comment>
<dbReference type="AlphaFoldDB" id="D4X626"/>
<dbReference type="HOGENOM" id="CLU_3303078_0_0_4"/>
<sequence>MALNRTLLSILGRRVPPMQCLTMVLMFLPLSRTIACVPD</sequence>
<name>D4X626_9BURK</name>
<dbReference type="EMBL" id="ADMS01000020">
    <property type="protein sequence ID" value="EFF77809.1"/>
    <property type="molecule type" value="Genomic_DNA"/>
</dbReference>
<organism evidence="1 2">
    <name type="scientific">Achromobacter piechaudii ATCC 43553</name>
    <dbReference type="NCBI Taxonomy" id="742159"/>
    <lineage>
        <taxon>Bacteria</taxon>
        <taxon>Pseudomonadati</taxon>
        <taxon>Pseudomonadota</taxon>
        <taxon>Betaproteobacteria</taxon>
        <taxon>Burkholderiales</taxon>
        <taxon>Alcaligenaceae</taxon>
        <taxon>Achromobacter</taxon>
    </lineage>
</organism>